<evidence type="ECO:0000313" key="8">
    <source>
        <dbReference type="Proteomes" id="UP000188354"/>
    </source>
</evidence>
<keyword evidence="3 4" id="KW-0687">Ribonucleoprotein</keyword>
<feature type="transmembrane region" description="Helical" evidence="5">
    <location>
        <begin position="266"/>
        <end position="291"/>
    </location>
</feature>
<dbReference type="Pfam" id="PF01781">
    <property type="entry name" value="Ribosomal_L38e"/>
    <property type="match status" value="1"/>
</dbReference>
<dbReference type="GO" id="GO:0016020">
    <property type="term" value="C:membrane"/>
    <property type="evidence" value="ECO:0007669"/>
    <property type="project" value="TreeGrafter"/>
</dbReference>
<dbReference type="Gramene" id="OIW08682">
    <property type="protein sequence ID" value="OIW08682"/>
    <property type="gene ID" value="TanjilG_03358"/>
</dbReference>
<dbReference type="FunFam" id="3.30.720.90:FF:000001">
    <property type="entry name" value="60S ribosomal protein L38"/>
    <property type="match status" value="1"/>
</dbReference>
<dbReference type="AlphaFoldDB" id="A0A4P1RDE9"/>
<dbReference type="PANTHER" id="PTHR31414:SF18">
    <property type="entry name" value="TRANSMEMBRANE PROTEIN-RELATED"/>
    <property type="match status" value="1"/>
</dbReference>
<keyword evidence="5" id="KW-0472">Membrane</keyword>
<dbReference type="Proteomes" id="UP000188354">
    <property type="component" value="Chromosome LG07"/>
</dbReference>
<accession>A0A4P1RDE9</accession>
<dbReference type="Gene3D" id="3.30.720.90">
    <property type="match status" value="1"/>
</dbReference>
<reference evidence="7 8" key="1">
    <citation type="journal article" date="2017" name="Plant Biotechnol. J.">
        <title>A comprehensive draft genome sequence for lupin (Lupinus angustifolius), an emerging health food: insights into plant-microbe interactions and legume evolution.</title>
        <authorList>
            <person name="Hane J.K."/>
            <person name="Ming Y."/>
            <person name="Kamphuis L.G."/>
            <person name="Nelson M.N."/>
            <person name="Garg G."/>
            <person name="Atkins C.A."/>
            <person name="Bayer P.E."/>
            <person name="Bravo A."/>
            <person name="Bringans S."/>
            <person name="Cannon S."/>
            <person name="Edwards D."/>
            <person name="Foley R."/>
            <person name="Gao L.L."/>
            <person name="Harrison M.J."/>
            <person name="Huang W."/>
            <person name="Hurgobin B."/>
            <person name="Li S."/>
            <person name="Liu C.W."/>
            <person name="McGrath A."/>
            <person name="Morahan G."/>
            <person name="Murray J."/>
            <person name="Weller J."/>
            <person name="Jian J."/>
            <person name="Singh K.B."/>
        </authorList>
    </citation>
    <scope>NUCLEOTIDE SEQUENCE [LARGE SCALE GENOMIC DNA]</scope>
    <source>
        <strain evidence="8">cv. Tanjil</strain>
        <tissue evidence="7">Whole plant</tissue>
    </source>
</reference>
<evidence type="ECO:0000256" key="2">
    <source>
        <dbReference type="ARBA" id="ARBA00022980"/>
    </source>
</evidence>
<keyword evidence="8" id="KW-1185">Reference proteome</keyword>
<dbReference type="InterPro" id="IPR038464">
    <property type="entry name" value="Ribosomal_eL38_sf"/>
</dbReference>
<comment type="similarity">
    <text evidence="1 4">Belongs to the eukaryotic ribosomal protein eL38 family.</text>
</comment>
<feature type="chain" id="PRO_5020040919" description="Ribosomal protein L38e" evidence="6">
    <location>
        <begin position="27"/>
        <end position="553"/>
    </location>
</feature>
<dbReference type="InterPro" id="IPR002675">
    <property type="entry name" value="Ribosomal_eL38"/>
</dbReference>
<keyword evidence="5" id="KW-0812">Transmembrane</keyword>
<dbReference type="GO" id="GO:0003735">
    <property type="term" value="F:structural constituent of ribosome"/>
    <property type="evidence" value="ECO:0007669"/>
    <property type="project" value="InterPro"/>
</dbReference>
<keyword evidence="6" id="KW-0732">Signal</keyword>
<protein>
    <recommendedName>
        <fullName evidence="9">Ribosomal protein L38e</fullName>
    </recommendedName>
</protein>
<evidence type="ECO:0008006" key="9">
    <source>
        <dbReference type="Google" id="ProtNLM"/>
    </source>
</evidence>
<evidence type="ECO:0000256" key="6">
    <source>
        <dbReference type="SAM" id="SignalP"/>
    </source>
</evidence>
<evidence type="ECO:0000256" key="3">
    <source>
        <dbReference type="ARBA" id="ARBA00023274"/>
    </source>
</evidence>
<gene>
    <name evidence="7" type="ORF">TanjilG_03358</name>
</gene>
<organism evidence="7 8">
    <name type="scientific">Lupinus angustifolius</name>
    <name type="common">Narrow-leaved blue lupine</name>
    <dbReference type="NCBI Taxonomy" id="3871"/>
    <lineage>
        <taxon>Eukaryota</taxon>
        <taxon>Viridiplantae</taxon>
        <taxon>Streptophyta</taxon>
        <taxon>Embryophyta</taxon>
        <taxon>Tracheophyta</taxon>
        <taxon>Spermatophyta</taxon>
        <taxon>Magnoliopsida</taxon>
        <taxon>eudicotyledons</taxon>
        <taxon>Gunneridae</taxon>
        <taxon>Pentapetalae</taxon>
        <taxon>rosids</taxon>
        <taxon>fabids</taxon>
        <taxon>Fabales</taxon>
        <taxon>Fabaceae</taxon>
        <taxon>Papilionoideae</taxon>
        <taxon>50 kb inversion clade</taxon>
        <taxon>genistoids sensu lato</taxon>
        <taxon>core genistoids</taxon>
        <taxon>Genisteae</taxon>
        <taxon>Lupinus</taxon>
    </lineage>
</organism>
<dbReference type="STRING" id="3871.A0A4P1RDE9"/>
<keyword evidence="5" id="KW-1133">Transmembrane helix</keyword>
<evidence type="ECO:0000256" key="5">
    <source>
        <dbReference type="SAM" id="Phobius"/>
    </source>
</evidence>
<keyword evidence="2 4" id="KW-0689">Ribosomal protein</keyword>
<feature type="transmembrane region" description="Helical" evidence="5">
    <location>
        <begin position="233"/>
        <end position="254"/>
    </location>
</feature>
<dbReference type="EMBL" id="CM007367">
    <property type="protein sequence ID" value="OIW08682.1"/>
    <property type="molecule type" value="Genomic_DNA"/>
</dbReference>
<feature type="signal peptide" evidence="6">
    <location>
        <begin position="1"/>
        <end position="26"/>
    </location>
</feature>
<evidence type="ECO:0000256" key="1">
    <source>
        <dbReference type="ARBA" id="ARBA00007803"/>
    </source>
</evidence>
<evidence type="ECO:0000256" key="4">
    <source>
        <dbReference type="RuleBase" id="RU003445"/>
    </source>
</evidence>
<dbReference type="InterPro" id="IPR040283">
    <property type="entry name" value="DDB_G0292058-like"/>
</dbReference>
<feature type="transmembrane region" description="Helical" evidence="5">
    <location>
        <begin position="465"/>
        <end position="484"/>
    </location>
</feature>
<feature type="transmembrane region" description="Helical" evidence="5">
    <location>
        <begin position="129"/>
        <end position="151"/>
    </location>
</feature>
<proteinExistence type="inferred from homology"/>
<dbReference type="PANTHER" id="PTHR31414">
    <property type="entry name" value="TRANSMEMBRANE PROTEIN DDB_G0292058"/>
    <property type="match status" value="1"/>
</dbReference>
<sequence length="553" mass="61456">MGITNGTHGLASTFVIIVLIFPEIAAHTVFLRDSAPDNVSEPIRKHNNTIRADPLDNLKKYRGGFNITNKHYWSSVVFTGVYGYAIGVLWLLCGIVYGVFLVATNFCCLSDRENRTRKIFPCNCKGCGLSPIPLAILLTILAMAASGFVLAGSSKFHSQARTSLDIIINTANVASETIHNATGALRDIQGDLVESSVNVDESGKLNSTIESFDATAENIVKRARKNRRLINKVFKVVFVITIVIISLNLVAVIASTVSGVLKLRRVLYLLVILCWLMTVICWLLLGVYFFLENFSDDVCTALNNFQENPYNNSLSSIVPCDELLSAESVLSEISAGIYNLVNKVNANISNRQGKLLPNLVYICNPFSGPPEYTYQPENCSANTIQIGDVPKVLEPYTCFDDESCGNGDFLTGSEYELVKAYTSSIQKLLDVYPRTEHLLGCQLVKDAFSQILQKHCKPLKKFSRMTWIGLVVLGSIMVFTVVLWTPKEIHEIKDFLLTARRKDARSVKIKRSKDVVKFKVRCSKYLYTLSVFDTEKADKLKQSLPPGLTVQDL</sequence>
<evidence type="ECO:0000313" key="7">
    <source>
        <dbReference type="EMBL" id="OIW08682.1"/>
    </source>
</evidence>
<feature type="transmembrane region" description="Helical" evidence="5">
    <location>
        <begin position="81"/>
        <end position="108"/>
    </location>
</feature>
<dbReference type="GO" id="GO:0006412">
    <property type="term" value="P:translation"/>
    <property type="evidence" value="ECO:0007669"/>
    <property type="project" value="InterPro"/>
</dbReference>
<name>A0A4P1RDE9_LUPAN</name>
<dbReference type="GO" id="GO:1990904">
    <property type="term" value="C:ribonucleoprotein complex"/>
    <property type="evidence" value="ECO:0007669"/>
    <property type="project" value="UniProtKB-KW"/>
</dbReference>
<dbReference type="GO" id="GO:0005840">
    <property type="term" value="C:ribosome"/>
    <property type="evidence" value="ECO:0007669"/>
    <property type="project" value="UniProtKB-KW"/>
</dbReference>